<feature type="region of interest" description="Disordered" evidence="7">
    <location>
        <begin position="1197"/>
        <end position="1217"/>
    </location>
</feature>
<evidence type="ECO:0000256" key="3">
    <source>
        <dbReference type="ARBA" id="ARBA00022771"/>
    </source>
</evidence>
<evidence type="ECO:0000259" key="9">
    <source>
        <dbReference type="PROSITE" id="PS50865"/>
    </source>
</evidence>
<dbReference type="EMBL" id="GL833122">
    <property type="protein sequence ID" value="EGB11238.1"/>
    <property type="molecule type" value="Genomic_DNA"/>
</dbReference>
<feature type="region of interest" description="Disordered" evidence="7">
    <location>
        <begin position="717"/>
        <end position="766"/>
    </location>
</feature>
<feature type="compositionally biased region" description="Low complexity" evidence="7">
    <location>
        <begin position="2951"/>
        <end position="2960"/>
    </location>
</feature>
<name>F0Y0K5_AURAN</name>
<feature type="coiled-coil region" evidence="6">
    <location>
        <begin position="2094"/>
        <end position="2128"/>
    </location>
</feature>
<feature type="transmembrane region" description="Helical" evidence="8">
    <location>
        <begin position="103"/>
        <end position="122"/>
    </location>
</feature>
<feature type="region of interest" description="Disordered" evidence="7">
    <location>
        <begin position="1308"/>
        <end position="1387"/>
    </location>
</feature>
<feature type="compositionally biased region" description="Basic and acidic residues" evidence="7">
    <location>
        <begin position="4754"/>
        <end position="4776"/>
    </location>
</feature>
<organism evidence="11">
    <name type="scientific">Aureococcus anophagefferens</name>
    <name type="common">Harmful bloom alga</name>
    <dbReference type="NCBI Taxonomy" id="44056"/>
    <lineage>
        <taxon>Eukaryota</taxon>
        <taxon>Sar</taxon>
        <taxon>Stramenopiles</taxon>
        <taxon>Ochrophyta</taxon>
        <taxon>Pelagophyceae</taxon>
        <taxon>Pelagomonadales</taxon>
        <taxon>Pelagomonadaceae</taxon>
        <taxon>Aureococcus</taxon>
    </lineage>
</organism>
<keyword evidence="2" id="KW-0479">Metal-binding</keyword>
<dbReference type="PANTHER" id="PTHR13037:SF24">
    <property type="entry name" value="POLYCOMB PROTEIN PCL-RELATED"/>
    <property type="match status" value="1"/>
</dbReference>
<feature type="compositionally biased region" description="Low complexity" evidence="7">
    <location>
        <begin position="396"/>
        <end position="414"/>
    </location>
</feature>
<feature type="compositionally biased region" description="Acidic residues" evidence="7">
    <location>
        <begin position="1317"/>
        <end position="1337"/>
    </location>
</feature>
<feature type="compositionally biased region" description="Pro residues" evidence="7">
    <location>
        <begin position="1353"/>
        <end position="1383"/>
    </location>
</feature>
<feature type="transmembrane region" description="Helical" evidence="8">
    <location>
        <begin position="172"/>
        <end position="197"/>
    </location>
</feature>
<feature type="transmembrane region" description="Helical" evidence="8">
    <location>
        <begin position="258"/>
        <end position="276"/>
    </location>
</feature>
<dbReference type="GO" id="GO:0008270">
    <property type="term" value="F:zinc ion binding"/>
    <property type="evidence" value="ECO:0007669"/>
    <property type="project" value="UniProtKB-KW"/>
</dbReference>
<keyword evidence="4" id="KW-0862">Zinc</keyword>
<feature type="region of interest" description="Disordered" evidence="7">
    <location>
        <begin position="3620"/>
        <end position="3747"/>
    </location>
</feature>
<feature type="compositionally biased region" description="Basic and acidic residues" evidence="7">
    <location>
        <begin position="4154"/>
        <end position="4168"/>
    </location>
</feature>
<reference evidence="10 11" key="1">
    <citation type="journal article" date="2011" name="Proc. Natl. Acad. Sci. U.S.A.">
        <title>Niche of harmful alga Aureococcus anophagefferens revealed through ecogenomics.</title>
        <authorList>
            <person name="Gobler C.J."/>
            <person name="Berry D.L."/>
            <person name="Dyhrman S.T."/>
            <person name="Wilhelm S.W."/>
            <person name="Salamov A."/>
            <person name="Lobanov A.V."/>
            <person name="Zhang Y."/>
            <person name="Collier J.L."/>
            <person name="Wurch L.L."/>
            <person name="Kustka A.B."/>
            <person name="Dill B.D."/>
            <person name="Shah M."/>
            <person name="VerBerkmoes N.C."/>
            <person name="Kuo A."/>
            <person name="Terry A."/>
            <person name="Pangilinan J."/>
            <person name="Lindquist E.A."/>
            <person name="Lucas S."/>
            <person name="Paulsen I.T."/>
            <person name="Hattenrath-Lehmann T.K."/>
            <person name="Talmage S.C."/>
            <person name="Walker E.A."/>
            <person name="Koch F."/>
            <person name="Burson A.M."/>
            <person name="Marcoval M.A."/>
            <person name="Tang Y.Z."/>
            <person name="Lecleir G.R."/>
            <person name="Coyne K.J."/>
            <person name="Berg G.M."/>
            <person name="Bertrand E.M."/>
            <person name="Saito M.A."/>
            <person name="Gladyshev V.N."/>
            <person name="Grigoriev I.V."/>
        </authorList>
    </citation>
    <scope>NUCLEOTIDE SEQUENCE [LARGE SCALE GENOMIC DNA]</scope>
    <source>
        <strain evidence="11">CCMP 1984</strain>
    </source>
</reference>
<feature type="region of interest" description="Disordered" evidence="7">
    <location>
        <begin position="1426"/>
        <end position="1469"/>
    </location>
</feature>
<feature type="region of interest" description="Disordered" evidence="7">
    <location>
        <begin position="578"/>
        <end position="630"/>
    </location>
</feature>
<feature type="region of interest" description="Disordered" evidence="7">
    <location>
        <begin position="2763"/>
        <end position="2792"/>
    </location>
</feature>
<feature type="compositionally biased region" description="Low complexity" evidence="7">
    <location>
        <begin position="4241"/>
        <end position="4252"/>
    </location>
</feature>
<proteinExistence type="predicted"/>
<dbReference type="Gene3D" id="6.10.140.2220">
    <property type="match status" value="1"/>
</dbReference>
<feature type="compositionally biased region" description="Basic and acidic residues" evidence="7">
    <location>
        <begin position="3665"/>
        <end position="3677"/>
    </location>
</feature>
<feature type="compositionally biased region" description="Basic and acidic residues" evidence="7">
    <location>
        <begin position="4133"/>
        <end position="4147"/>
    </location>
</feature>
<feature type="compositionally biased region" description="Pro residues" evidence="7">
    <location>
        <begin position="2936"/>
        <end position="2950"/>
    </location>
</feature>
<dbReference type="PANTHER" id="PTHR13037">
    <property type="entry name" value="FORMIN"/>
    <property type="match status" value="1"/>
</dbReference>
<keyword evidence="3 5" id="KW-0863">Zinc-finger</keyword>
<keyword evidence="8" id="KW-1133">Transmembrane helix</keyword>
<feature type="compositionally biased region" description="Basic and acidic residues" evidence="7">
    <location>
        <begin position="3620"/>
        <end position="3638"/>
    </location>
</feature>
<accession>F0Y0K5</accession>
<feature type="compositionally biased region" description="Polar residues" evidence="7">
    <location>
        <begin position="725"/>
        <end position="735"/>
    </location>
</feature>
<evidence type="ECO:0000256" key="7">
    <source>
        <dbReference type="SAM" id="MobiDB-lite"/>
    </source>
</evidence>
<feature type="compositionally biased region" description="Low complexity" evidence="7">
    <location>
        <begin position="3801"/>
        <end position="3812"/>
    </location>
</feature>
<feature type="region of interest" description="Disordered" evidence="7">
    <location>
        <begin position="4022"/>
        <end position="4264"/>
    </location>
</feature>
<feature type="compositionally biased region" description="Basic and acidic residues" evidence="7">
    <location>
        <begin position="601"/>
        <end position="610"/>
    </location>
</feature>
<feature type="compositionally biased region" description="Polar residues" evidence="7">
    <location>
        <begin position="3123"/>
        <end position="3140"/>
    </location>
</feature>
<gene>
    <name evidence="10" type="ORF">AURANDRAFT_70807</name>
</gene>
<dbReference type="KEGG" id="aaf:AURANDRAFT_70807"/>
<keyword evidence="8" id="KW-0472">Membrane</keyword>
<keyword evidence="8" id="KW-0812">Transmembrane</keyword>
<evidence type="ECO:0000256" key="4">
    <source>
        <dbReference type="ARBA" id="ARBA00022833"/>
    </source>
</evidence>
<dbReference type="OrthoDB" id="5950997at2759"/>
<feature type="region of interest" description="Disordered" evidence="7">
    <location>
        <begin position="1050"/>
        <end position="1078"/>
    </location>
</feature>
<feature type="transmembrane region" description="Helical" evidence="8">
    <location>
        <begin position="217"/>
        <end position="237"/>
    </location>
</feature>
<keyword evidence="1" id="KW-0945">Host-virus interaction</keyword>
<feature type="region of interest" description="Disordered" evidence="7">
    <location>
        <begin position="382"/>
        <end position="442"/>
    </location>
</feature>
<dbReference type="InParanoid" id="F0Y0K5"/>
<feature type="region of interest" description="Disordered" evidence="7">
    <location>
        <begin position="3973"/>
        <end position="3992"/>
    </location>
</feature>
<dbReference type="GeneID" id="20227929"/>
<feature type="region of interest" description="Disordered" evidence="7">
    <location>
        <begin position="4432"/>
        <end position="4470"/>
    </location>
</feature>
<dbReference type="RefSeq" id="XP_009033628.1">
    <property type="nucleotide sequence ID" value="XM_009035380.1"/>
</dbReference>
<feature type="compositionally biased region" description="Polar residues" evidence="7">
    <location>
        <begin position="1050"/>
        <end position="1061"/>
    </location>
</feature>
<feature type="compositionally biased region" description="Basic and acidic residues" evidence="7">
    <location>
        <begin position="467"/>
        <end position="509"/>
    </location>
</feature>
<feature type="compositionally biased region" description="Basic and acidic residues" evidence="7">
    <location>
        <begin position="4786"/>
        <end position="4796"/>
    </location>
</feature>
<feature type="compositionally biased region" description="Basic and acidic residues" evidence="7">
    <location>
        <begin position="2005"/>
        <end position="2015"/>
    </location>
</feature>
<keyword evidence="6" id="KW-0175">Coiled coil</keyword>
<feature type="region of interest" description="Disordered" evidence="7">
    <location>
        <begin position="4738"/>
        <end position="4842"/>
    </location>
</feature>
<evidence type="ECO:0000256" key="6">
    <source>
        <dbReference type="SAM" id="Coils"/>
    </source>
</evidence>
<feature type="compositionally biased region" description="Low complexity" evidence="7">
    <location>
        <begin position="4800"/>
        <end position="4816"/>
    </location>
</feature>
<sequence length="5043" mass="540095">MRLLAMTVLPIVFSLLIFLFGELAVMCATADEAKSIRSTSFGTFLLLTFVVFTSVSTTVLRFYNCVSYEEGFSDGSTETIEVLEADHDISCDSPSYKGTWSTYALAMLFVYPVGIPLLYWVLLFRYRKQLDPNVDESRLGKIEDSNDVPNPSRARYEPRCYQFVVFECVRKLALTGLLIFMYPGSASQIAIGLLIAFLSMQVYTSSRPYVKDADDNLANVGNAQIVLVFIASLMLFIKDMDEQDGAPGDMFKGPIFSYAMIVIGTLVLVATIYTILVETCEVNACCFASDARWSWMVAPPAFVADERRKRRAAAQRQAALQERSRRAADVGRRRLSAALVVGNAPRRRKEREAAARRAAMDWLRKDDDEASEIHMWPRVRAAPARVPQDAASRQDSASLASGSLAESGSFAVDAARLRDPDAAPERWERGDEDASGATPDYGALLDALGQGALAALAGDRRDEFSRNNARDLEARAREKENLETAEGKGRRDAVRTDRGKVVDMRDHYEQLAARRHRDDESSLDESDGGLEPSTATATRASTDAPASTSSSSNADTSAKRSALEAFSVSAAERGVDTCRAVSDAPPPPREPSASTDSAGDAVDHAAEGRRNAARRRGALPRGGGSAPYVADGPPQRWAVALADGLADGGGMRAGDARLVVAATRRGWAGAGGAVFAAADEGATWAWAPAPPPAEPPRRLEASTLLLERSSLPGTEATLFIDRPSTLRSGSGSPTLGSSRDDPSSGSPDEALASPEASQPPLDASSSFAAVAEDRARALAELQVEARAALATGLARDFLVDRARRAVSWQDQSTSRGLVAESLASATVDDLGAAARGRERGSTRERNSQLQRLLSRSFSTRREGPARVARILADDAAAGLGAGDAFVVVGADADAWLLAGGHWVPRAGEGRAWEWHDAAPADDLVEESLFLDRSVVTVASAHDGGAPAPAPPDRGPRAWAALRAPAGRWRAGDVALVLGVAETHFLLDGGAVLLRHLEGDAWDWAPAPDALPAAPAGAGAERAEAPALDAPALDASRAAALDASHAATLETSHAATLETSLRTPAHDDDDDDDDAPLFGAPAVASSLFDSLATADSEPRSPSRWTASSSAGATPATASTSRDTAASTAFSPTPSSAADAQASAERFLAAEAARAATRGDDGAFLRQAGRRARAGADLRLAAEEARAAAEAAARDLADAAAARARPPPDGGAAAADDGGGTVVSFTVDDDDDEVVARVTDDDATLRSLAEDHFDDLESHFDDLGSVASREHRPVRDDWAIFDRSAAVARRAAERDRAAAAAIPEEAPLAVAVTPSVSSEDVDEDDDAESVAEAPADDGPVEAPAPAGDVASEAPAPEPEPAPAPAPAPEPAPERAPSPEPSPRAPTPVDRAPLEALPAAALQDELARRMFPWRHLRSRALLSTWLADDDDASWEPSPRDDASTPRGSSLATSASAPPTSLASPSFDTATTRSTAVDARRFLRHAGRRAAAAAALLERATRAKAAAAARALAIRADRAAARAFLADAAARAADGGRDASTVLTGASPDDASLLFEGSVAAEAPAPSEPPAAAPFPAGSAYSSFATADAADEASALSYLGRAAADARDREDSVASAEGYLRRAAGRAVAQFDALEALKRDAARAKYLEDMRRCAALERRTVADTRVAMHAEDELCRRVYARERLDREAFERAETARRRAACARALAACLEDVERAVLADLDHLSDYSPGPEGHGAAAAAAARSLRTTAARAVAQRELRDAAESNRDYLRRPGAATHVPAYATQAYDRGVGGGAPYAALDAANPVFRARRPSDGSGDGAGWIRRVPANLFDNSGFSYVDESTKSPPSKEADTLSFGTLRTTPSQAKLLRPRLSAYSAADSTLGRALEDAGVFLRYVAHGARAAATLDVVAARNYVRYHQRERAEARRLEREAASRVASPPEQGWVRVLEDGFYAGLFRGDVRFAVAGVGDGWLLQDRKTKLPRRDEGLRWRWADDDRAAALGPAAAPARDLAEPSVDRSEGGSSILTRSALDELSYSYSHDGSRADLAGSFAMTSFMTGAATHLSEYTSDSGDHGRDVESARSFLMRQGRDAALELGDVRAAREYLQRERRDKARAREDREAREAAAAREERERFLMFLEDVRPDPSLASDSAVETAASLASTEARALHVRVVFFPAYGLRVGEKKRVVAAFPDCLLLEDDVVVPLADETSRWEYCSEVASLGHLSDFSPEPSAHRRSREERAKTYLRHRARQAVAGREIRAIADGAMATHAEAYDAARELQREEDRLVWWIRVLDSAAYDGLRRGDLRMVVAIEGPTLVLNDETRVGVDDEDRHWEPCDDRRRLRPPPSEPEDLFAKSGGSGGSVGSQTLNTLPTLFEDASFEDEARTLVTAPYDPFGSVELGALETASGASFGASVDLAGSLASARGSALAFLRHVARRAAAGDSLEAGARAASDFLERYGAGAYAALDETASFAVRDALGAAADAVAVDAATWAAAARSEGAEGAAEASRSRRRSLARDDDDVAWRPLDARSGDSDASAEDALWRITILPAGADAYGLDVGRVFLVVGLRGHDWVLDASAATHRRATGEFRAYDVLVPVADENFEWEWTDPYRRRASGGRAMAPGDDERLTAEEAVVLSAERLHAQRCRDGYFDGPRSIIRVPPAGQAAVAVVPAADAADAAKLKPGDVAEFVRLQLRRYNGLRCTVAEVYGGRALVTIAGDAEQGGGDAIDVSLRNLRRIGPDRGARPSPSDWRPLAPIRGWKKAKAEPAAPAPAPAAPAAETPPVSEQVSESTGPTYVYYPLEWQFRSIGDSLETPSEDDLRSEDLMRQSLDSRSLEEPLFAAGSVADRSLAPIAEDEAAPRLAEGSLLSAPSLQSDSYSASLGSHALEARSAFRFLRRLAERATRGDDIWAGALRLEGLDDASFATPEAMTPEPSITPEPSVTPEPSITPEPSSSEPTVLEAPSARSARVDAQASLERRARAGAAAVARLDAQASLERRAREANAKMFGTHYWRLEITHPVYGRDPGDVFVVLGDRGKRWLCDDRLFVKKADEDYFWRWCEPTRRKGYAPPEPSTDEDDLYVRPKSVNTDTTEEEAPLFDGGSLSSEVTAVKATLSVEESLEASTPSTSVMETSASHSGPPTHISDYSSKAESAASERRRALVYLGRQARRAAAGAKLQITGDGSVVSEAFSAPTHLSGDSAYESVEDDAADEAARAANFLRHQGKRAALLFQLKRMAMDAQGSQANKLAIARQRELASGFGGDVARSEAKVLKELKTRSAREVAALDARGSAECNHTTVIREEAEAFTRLGFKDRKRDDYVAAAVVRGPAVDHGGFRAKLAVPVQQWDLRYRGGKVTTLGADDGVDEDPSVPLTDPSFETNVDWESTVEWSTEPSAARSDRAFAAEQLRVDADRAFAATQLRIEAFRASEYDVTGLAEKDRLAVLAKRFGAVAATLFDGRGEPRAGLAEAEGLAIILPINAFPRVAQNRAAAPLDELLPRRPFSPNAAGTPSSWFDSHRVAGAAAGDILPLSSQLIASLGERRAPYEKAPANEPQTGARKFAAGRDAEGLLVEVGAVAAREPPAPTALAASPPRRKRVSQPPLKGLKDPIERMADIITDRENPWDPHEAPRPKDPGGGEAWLDATDVVTDGLAPFPSNAARRSLRERMRDDRVRFPELAAPPDAPRDEPDDAPDVAAPSITTIPGADVAWASPEPSLEEAPKPRPRRPSLYGLDVAPVDDEPSELLMEPSELLMEPSELLVEPSELLVEPSELLVEPSELLVEPSELLVEPSLAERAEPSLAAPSSLEPSVVEDPGVEESKGDDAGVEEEKDGEPRVEADLAVASVEEEARAPPPRASGDPMRAARAAAGYARPARASFDEPSVDASPSVEFRPSVVTLEVSAPSALDGEPSVPNRFAPPPGEPVEAAAPPTSKVAAPRAAYDLRVRGKSGAGASWAELALPATLLDAEPAAREPRLSPEPFDLEPPLDFGRSLLEPSASLLEPSASLLEPSASLLEPSASLLEPSAFEPSLVEPSEDKAGASPEPSLERSTLDAPSEQRISPFPEPSLERSTLDAPSEQRISPFPEPSLERSTLDAPSEHRISPFPEPSLERSTLDAPSEHRISPFPEPSLERSTLEEPSEHRISPFPEPSLERSTLEEPSEHRISPFPEPSLEKSTLEEPSEQRISPFPEPSLEPSALDEPSERSIGPPLEHPAEEALSPEPSLDRTAPGEPRGSLPEPDASSSSSDESGGGDESPARGRTPTYVAAWRDMYESAPEVDPTRGYQTVVVDQFPQPARPRRSAAPSRPCAFCTKPGGLRCVRCDRPYCSHRCQIDDWVHGHKAECHRLWRESRGVKRRRRRPPPPPGEPVVDRREWIIVTSQRYGLRPWDVRMIVGHHGNMWLLNDGRYVPKRHEGECYERCDAPRNHKENDFDDAAPPQPELATGSVDTAQLRRRGPPEDPGEPVVLPPGAAALAEQGVARQRSKLAAILEDDEGLRDKGGFLAAVTSPERRPSGGVFDENPRHDIQLAFARRSLLRESAAVDRAKMKRRLRRRKFKGAVWAAVFVARLRRLADDRKLARDEAAGPEERAKQWLEGLKKGAATRDDVVAADYAVAEAALRETGEFQRLLGLRRKRSPEPYEVSVRDRLEVKLGAVAGDVAAKRVLQAKADRRDERLRTLAAREEARDRREADRRAAFEARYVSPAKRVAAAIGFLARPLARALRRKPRAPYEIAEGRVHARKPPRKTVRFAKDAAEPPAADAERRDRDDYGRPRPKKPRQTALKEPKPDPRPEPAAPATPRADPRPAATAPPAASPPPLASPPPPRGPPPRPAMGTRQQRRGLLAPILTADPDTPLDDDVAHHATGMDALIEKVSRIATVTSIVTAKPGGAHAATFRRIFDDAKERELPVLVRGRLPFNASKKTKKKATAAEALGVPEYDAIVYLSSSTGADANAIIYRSSSTGVVAIDGAGASALAARLREVDGGEAPAAPAARLDGTAAFAATVGQARISLKAALVGAAVTLLVPTLILFAAFFYAL</sequence>
<feature type="compositionally biased region" description="Low complexity" evidence="7">
    <location>
        <begin position="1445"/>
        <end position="1462"/>
    </location>
</feature>
<dbReference type="PROSITE" id="PS50865">
    <property type="entry name" value="ZF_MYND_2"/>
    <property type="match status" value="1"/>
</dbReference>
<feature type="domain" description="MYND-type" evidence="9">
    <location>
        <begin position="4312"/>
        <end position="4348"/>
    </location>
</feature>
<feature type="compositionally biased region" description="Basic residues" evidence="7">
    <location>
        <begin position="4743"/>
        <end position="4753"/>
    </location>
</feature>
<feature type="region of interest" description="Disordered" evidence="7">
    <location>
        <begin position="467"/>
        <end position="558"/>
    </location>
</feature>
<feature type="compositionally biased region" description="Pro residues" evidence="7">
    <location>
        <begin position="4817"/>
        <end position="4836"/>
    </location>
</feature>
<feature type="compositionally biased region" description="Low complexity" evidence="7">
    <location>
        <begin position="1104"/>
        <end position="1140"/>
    </location>
</feature>
<dbReference type="SUPFAM" id="SSF144232">
    <property type="entry name" value="HIT/MYND zinc finger-like"/>
    <property type="match status" value="1"/>
</dbReference>
<evidence type="ECO:0000313" key="11">
    <source>
        <dbReference type="Proteomes" id="UP000002729"/>
    </source>
</evidence>
<evidence type="ECO:0000313" key="10">
    <source>
        <dbReference type="EMBL" id="EGB11238.1"/>
    </source>
</evidence>
<feature type="region of interest" description="Disordered" evidence="7">
    <location>
        <begin position="3907"/>
        <end position="3937"/>
    </location>
</feature>
<feature type="transmembrane region" description="Helical" evidence="8">
    <location>
        <begin position="5019"/>
        <end position="5042"/>
    </location>
</feature>
<protein>
    <recommendedName>
        <fullName evidence="9">MYND-type domain-containing protein</fullName>
    </recommendedName>
</protein>
<feature type="region of interest" description="Disordered" evidence="7">
    <location>
        <begin position="1090"/>
        <end position="1140"/>
    </location>
</feature>
<feature type="region of interest" description="Disordered" evidence="7">
    <location>
        <begin position="2926"/>
        <end position="2966"/>
    </location>
</feature>
<feature type="region of interest" description="Disordered" evidence="7">
    <location>
        <begin position="3120"/>
        <end position="3153"/>
    </location>
</feature>
<feature type="transmembrane region" description="Helical" evidence="8">
    <location>
        <begin position="41"/>
        <end position="63"/>
    </location>
</feature>
<feature type="region of interest" description="Disordered" evidence="7">
    <location>
        <begin position="2325"/>
        <end position="2366"/>
    </location>
</feature>
<dbReference type="InterPro" id="IPR002893">
    <property type="entry name" value="Znf_MYND"/>
</dbReference>
<feature type="region of interest" description="Disordered" evidence="7">
    <location>
        <begin position="3585"/>
        <end position="3608"/>
    </location>
</feature>
<feature type="region of interest" description="Disordered" evidence="7">
    <location>
        <begin position="3798"/>
        <end position="3871"/>
    </location>
</feature>
<feature type="compositionally biased region" description="Low complexity" evidence="7">
    <location>
        <begin position="529"/>
        <end position="556"/>
    </location>
</feature>
<feature type="transmembrane region" description="Helical" evidence="8">
    <location>
        <begin position="6"/>
        <end position="29"/>
    </location>
</feature>
<evidence type="ECO:0000256" key="1">
    <source>
        <dbReference type="ARBA" id="ARBA00022581"/>
    </source>
</evidence>
<feature type="region of interest" description="Disordered" evidence="7">
    <location>
        <begin position="1998"/>
        <end position="2017"/>
    </location>
</feature>
<evidence type="ECO:0000256" key="5">
    <source>
        <dbReference type="PROSITE-ProRule" id="PRU00134"/>
    </source>
</evidence>
<evidence type="ECO:0000256" key="8">
    <source>
        <dbReference type="SAM" id="Phobius"/>
    </source>
</evidence>
<dbReference type="Proteomes" id="UP000002729">
    <property type="component" value="Unassembled WGS sequence"/>
</dbReference>
<feature type="compositionally biased region" description="Basic and acidic residues" evidence="7">
    <location>
        <begin position="2325"/>
        <end position="2338"/>
    </location>
</feature>
<feature type="compositionally biased region" description="Basic and acidic residues" evidence="7">
    <location>
        <begin position="4091"/>
        <end position="4105"/>
    </location>
</feature>
<feature type="compositionally biased region" description="Basic and acidic residues" evidence="7">
    <location>
        <begin position="4112"/>
        <end position="4126"/>
    </location>
</feature>
<evidence type="ECO:0000256" key="2">
    <source>
        <dbReference type="ARBA" id="ARBA00022723"/>
    </source>
</evidence>
<feature type="compositionally biased region" description="Basic and acidic residues" evidence="7">
    <location>
        <begin position="415"/>
        <end position="429"/>
    </location>
</feature>
<keyword evidence="11" id="KW-1185">Reference proteome</keyword>
<dbReference type="OMA" id="EHRISPF"/>